<comment type="function">
    <text evidence="5">Component of the origin recognition complex (ORC) that binds origins of replication. DNA-binding is ATP-dependent. ORC is required to assemble the pre-replication complex necessary to initiate DNA replication.</text>
</comment>
<dbReference type="Pfam" id="PF24882">
    <property type="entry name" value="WHD_ORC2"/>
    <property type="match status" value="1"/>
</dbReference>
<dbReference type="PANTHER" id="PTHR14052:SF0">
    <property type="entry name" value="ORIGIN RECOGNITION COMPLEX SUBUNIT 2"/>
    <property type="match status" value="1"/>
</dbReference>
<evidence type="ECO:0000256" key="1">
    <source>
        <dbReference type="ARBA" id="ARBA00004123"/>
    </source>
</evidence>
<dbReference type="PANTHER" id="PTHR14052">
    <property type="entry name" value="ORIGIN RECOGNITION COMPLEX SUBUNIT 2"/>
    <property type="match status" value="1"/>
</dbReference>
<protein>
    <recommendedName>
        <fullName evidence="5">Origin recognition complex subunit 2</fullName>
    </recommendedName>
</protein>
<evidence type="ECO:0000256" key="2">
    <source>
        <dbReference type="ARBA" id="ARBA00007421"/>
    </source>
</evidence>
<keyword evidence="4 5" id="KW-0539">Nucleus</keyword>
<evidence type="ECO:0000256" key="3">
    <source>
        <dbReference type="ARBA" id="ARBA00022705"/>
    </source>
</evidence>
<feature type="region of interest" description="Disordered" evidence="6">
    <location>
        <begin position="1"/>
        <end position="46"/>
    </location>
</feature>
<proteinExistence type="inferred from homology"/>
<reference evidence="9" key="1">
    <citation type="submission" date="2021-02" db="EMBL/GenBank/DDBJ databases">
        <authorList>
            <person name="Dougan E. K."/>
            <person name="Rhodes N."/>
            <person name="Thang M."/>
            <person name="Chan C."/>
        </authorList>
    </citation>
    <scope>NUCLEOTIDE SEQUENCE</scope>
</reference>
<evidence type="ECO:0000313" key="9">
    <source>
        <dbReference type="EMBL" id="CAE7352061.1"/>
    </source>
</evidence>
<dbReference type="OrthoDB" id="417358at2759"/>
<accession>A0A812PZ94</accession>
<evidence type="ECO:0000256" key="5">
    <source>
        <dbReference type="RuleBase" id="RU368084"/>
    </source>
</evidence>
<feature type="domain" description="Origin recognition complex subunit 2 winged-helix" evidence="8">
    <location>
        <begin position="326"/>
        <end position="366"/>
    </location>
</feature>
<comment type="caution">
    <text evidence="9">The sequence shown here is derived from an EMBL/GenBank/DDBJ whole genome shotgun (WGS) entry which is preliminary data.</text>
</comment>
<evidence type="ECO:0000259" key="8">
    <source>
        <dbReference type="Pfam" id="PF24882"/>
    </source>
</evidence>
<evidence type="ECO:0000313" key="10">
    <source>
        <dbReference type="Proteomes" id="UP000604046"/>
    </source>
</evidence>
<sequence length="419" mass="45670">MPTLQVVPSAKDAAKPPKQLICPSQNFQTPPKRRRSLKGADGEGATSTPIAMKAACEVLRKEFAEDFFLSPAKTRLPSDEILPKLLVLGGQAEACQEALARAKQKRSAHALVTENKELWIKRLEKGFSLLFEGVGSKFRLLESFGQVLFKSGIPIATFQAFDKGTSLAAFLRELLENLEWKGGGSLTRLCAAVLAARRAAADKAPLALIIHNLEALPPAHLSALSALVAAKEIWLVASVDHIFADAALEMDPCTAKGFTFSYEEVHTRESYHVELKGRYPDGLPSCSHPLATKKQAKASLGLVLRCLTQNQRELVEELAKEQLGRGGAEGIPWDEVAAMAADLLIASNHTKLRRLLSELTDHQILLERNGRFELAVKETALRKLAAGEPVDDVDVDEDDAEDAEDGEFSEGSDDMDDDE</sequence>
<dbReference type="EMBL" id="CAJNDS010002149">
    <property type="protein sequence ID" value="CAE7352061.1"/>
    <property type="molecule type" value="Genomic_DNA"/>
</dbReference>
<dbReference type="InterPro" id="IPR056773">
    <property type="entry name" value="WHD_ORC2"/>
</dbReference>
<comment type="subcellular location">
    <subcellularLocation>
        <location evidence="1 5">Nucleus</location>
    </subcellularLocation>
</comment>
<name>A0A812PZ94_9DINO</name>
<gene>
    <name evidence="9" type="primary">orc2</name>
    <name evidence="9" type="ORF">SNAT2548_LOCUS18580</name>
</gene>
<dbReference type="GO" id="GO:0003688">
    <property type="term" value="F:DNA replication origin binding"/>
    <property type="evidence" value="ECO:0007669"/>
    <property type="project" value="UniProtKB-UniRule"/>
</dbReference>
<comment type="similarity">
    <text evidence="2 5">Belongs to the ORC2 family.</text>
</comment>
<organism evidence="9 10">
    <name type="scientific">Symbiodinium natans</name>
    <dbReference type="NCBI Taxonomy" id="878477"/>
    <lineage>
        <taxon>Eukaryota</taxon>
        <taxon>Sar</taxon>
        <taxon>Alveolata</taxon>
        <taxon>Dinophyceae</taxon>
        <taxon>Suessiales</taxon>
        <taxon>Symbiodiniaceae</taxon>
        <taxon>Symbiodinium</taxon>
    </lineage>
</organism>
<feature type="compositionally biased region" description="Acidic residues" evidence="6">
    <location>
        <begin position="389"/>
        <end position="419"/>
    </location>
</feature>
<keyword evidence="10" id="KW-1185">Reference proteome</keyword>
<dbReference type="GO" id="GO:0006260">
    <property type="term" value="P:DNA replication"/>
    <property type="evidence" value="ECO:0007669"/>
    <property type="project" value="UniProtKB-UniRule"/>
</dbReference>
<evidence type="ECO:0000256" key="6">
    <source>
        <dbReference type="SAM" id="MobiDB-lite"/>
    </source>
</evidence>
<evidence type="ECO:0000259" key="7">
    <source>
        <dbReference type="Pfam" id="PF04084"/>
    </source>
</evidence>
<dbReference type="GO" id="GO:0005664">
    <property type="term" value="C:nuclear origin of replication recognition complex"/>
    <property type="evidence" value="ECO:0007669"/>
    <property type="project" value="UniProtKB-UniRule"/>
</dbReference>
<dbReference type="Proteomes" id="UP000604046">
    <property type="component" value="Unassembled WGS sequence"/>
</dbReference>
<feature type="region of interest" description="Disordered" evidence="6">
    <location>
        <begin position="386"/>
        <end position="419"/>
    </location>
</feature>
<comment type="subunit">
    <text evidence="5">Component of the origin recognition complex (ORC).</text>
</comment>
<keyword evidence="3 5" id="KW-0235">DNA replication</keyword>
<feature type="domain" description="Origin recognition complex subunit 2 RecA-like" evidence="7">
    <location>
        <begin position="114"/>
        <end position="263"/>
    </location>
</feature>
<evidence type="ECO:0000256" key="4">
    <source>
        <dbReference type="ARBA" id="ARBA00023242"/>
    </source>
</evidence>
<dbReference type="InterPro" id="IPR056772">
    <property type="entry name" value="RecA-like_ORC2"/>
</dbReference>
<dbReference type="Pfam" id="PF04084">
    <property type="entry name" value="RecA-like_ORC2"/>
    <property type="match status" value="1"/>
</dbReference>
<dbReference type="InterPro" id="IPR007220">
    <property type="entry name" value="ORC2"/>
</dbReference>
<dbReference type="AlphaFoldDB" id="A0A812PZ94"/>